<evidence type="ECO:0000256" key="4">
    <source>
        <dbReference type="ARBA" id="ARBA00022989"/>
    </source>
</evidence>
<comment type="subcellular location">
    <subcellularLocation>
        <location evidence="1">Cell membrane</location>
        <topology evidence="1">Multi-pass membrane protein</topology>
    </subcellularLocation>
</comment>
<protein>
    <recommendedName>
        <fullName evidence="7">Polysaccharide chain length determinant N-terminal domain-containing protein</fullName>
    </recommendedName>
</protein>
<dbReference type="EMBL" id="PEZV01000002">
    <property type="protein sequence ID" value="PIT97664.1"/>
    <property type="molecule type" value="Genomic_DNA"/>
</dbReference>
<gene>
    <name evidence="8" type="ORF">COT77_00330</name>
</gene>
<evidence type="ECO:0000256" key="1">
    <source>
        <dbReference type="ARBA" id="ARBA00004651"/>
    </source>
</evidence>
<evidence type="ECO:0000256" key="3">
    <source>
        <dbReference type="ARBA" id="ARBA00022692"/>
    </source>
</evidence>
<name>A0A2M6WXX7_9BACT</name>
<evidence type="ECO:0000256" key="2">
    <source>
        <dbReference type="ARBA" id="ARBA00022475"/>
    </source>
</evidence>
<feature type="transmembrane region" description="Helical" evidence="6">
    <location>
        <begin position="178"/>
        <end position="199"/>
    </location>
</feature>
<reference evidence="9" key="1">
    <citation type="submission" date="2017-09" db="EMBL/GenBank/DDBJ databases">
        <title>Depth-based differentiation of microbial function through sediment-hosted aquifers and enrichment of novel symbionts in the deep terrestrial subsurface.</title>
        <authorList>
            <person name="Probst A.J."/>
            <person name="Ladd B."/>
            <person name="Jarett J.K."/>
            <person name="Geller-Mcgrath D.E."/>
            <person name="Sieber C.M.K."/>
            <person name="Emerson J.B."/>
            <person name="Anantharaman K."/>
            <person name="Thomas B.C."/>
            <person name="Malmstrom R."/>
            <person name="Stieglmeier M."/>
            <person name="Klingl A."/>
            <person name="Woyke T."/>
            <person name="Ryan C.M."/>
            <person name="Banfield J.F."/>
        </authorList>
    </citation>
    <scope>NUCLEOTIDE SEQUENCE [LARGE SCALE GENOMIC DNA]</scope>
</reference>
<dbReference type="InterPro" id="IPR050445">
    <property type="entry name" value="Bact_polysacc_biosynth/exp"/>
</dbReference>
<evidence type="ECO:0000256" key="5">
    <source>
        <dbReference type="ARBA" id="ARBA00023136"/>
    </source>
</evidence>
<evidence type="ECO:0000313" key="9">
    <source>
        <dbReference type="Proteomes" id="UP000228596"/>
    </source>
</evidence>
<proteinExistence type="predicted"/>
<dbReference type="Proteomes" id="UP000228596">
    <property type="component" value="Unassembled WGS sequence"/>
</dbReference>
<feature type="domain" description="Polysaccharide chain length determinant N-terminal" evidence="7">
    <location>
        <begin position="2"/>
        <end position="95"/>
    </location>
</feature>
<evidence type="ECO:0000313" key="8">
    <source>
        <dbReference type="EMBL" id="PIT97664.1"/>
    </source>
</evidence>
<dbReference type="GO" id="GO:0005886">
    <property type="term" value="C:plasma membrane"/>
    <property type="evidence" value="ECO:0007669"/>
    <property type="project" value="UniProtKB-SubCell"/>
</dbReference>
<keyword evidence="4 6" id="KW-1133">Transmembrane helix</keyword>
<evidence type="ECO:0000256" key="6">
    <source>
        <dbReference type="SAM" id="Phobius"/>
    </source>
</evidence>
<keyword evidence="3 6" id="KW-0812">Transmembrane</keyword>
<dbReference type="PANTHER" id="PTHR32309:SF31">
    <property type="entry name" value="CAPSULAR EXOPOLYSACCHARIDE FAMILY"/>
    <property type="match status" value="1"/>
</dbReference>
<sequence>MELKDYLSIIWKNIILLVVIIAVFVIGAYWSTVRKPVEYQSSTAISVAKTKSDNQSNANYYEYDKYYSIQASSDLGDSIIGLFSSPSFVSEVFSKAGYNLPSANLRSLAKIFTAKKQVSTAAVVTVNYNNTNKEKAGKIIETSAQLAKYQIESSFSSASEEFTVSYINPVVIASPKPILINTLIGLFVGLFVALGIVFIKESIKK</sequence>
<organism evidence="8 9">
    <name type="scientific">Candidatus Berkelbacteria bacterium CG10_big_fil_rev_8_21_14_0_10_41_12</name>
    <dbReference type="NCBI Taxonomy" id="1974513"/>
    <lineage>
        <taxon>Bacteria</taxon>
        <taxon>Candidatus Berkelbacteria</taxon>
    </lineage>
</organism>
<feature type="transmembrane region" description="Helical" evidence="6">
    <location>
        <begin position="9"/>
        <end position="30"/>
    </location>
</feature>
<dbReference type="Pfam" id="PF02706">
    <property type="entry name" value="Wzz"/>
    <property type="match status" value="1"/>
</dbReference>
<dbReference type="AlphaFoldDB" id="A0A2M6WXX7"/>
<evidence type="ECO:0000259" key="7">
    <source>
        <dbReference type="Pfam" id="PF02706"/>
    </source>
</evidence>
<accession>A0A2M6WXX7</accession>
<comment type="caution">
    <text evidence="8">The sequence shown here is derived from an EMBL/GenBank/DDBJ whole genome shotgun (WGS) entry which is preliminary data.</text>
</comment>
<dbReference type="InterPro" id="IPR003856">
    <property type="entry name" value="LPS_length_determ_N"/>
</dbReference>
<keyword evidence="2" id="KW-1003">Cell membrane</keyword>
<keyword evidence="5 6" id="KW-0472">Membrane</keyword>
<dbReference type="PANTHER" id="PTHR32309">
    <property type="entry name" value="TYROSINE-PROTEIN KINASE"/>
    <property type="match status" value="1"/>
</dbReference>